<evidence type="ECO:0000313" key="1">
    <source>
        <dbReference type="EMBL" id="MFC7418821.1"/>
    </source>
</evidence>
<protein>
    <submittedName>
        <fullName evidence="1">Uncharacterized protein</fullName>
    </submittedName>
</protein>
<sequence>MLSHTQVRKPVVPTLPPKSSELNFFERNKSSSPFAWITFSGDVKPSQPPAQKK</sequence>
<gene>
    <name evidence="1" type="ORF">ACFQNF_02900</name>
</gene>
<dbReference type="EMBL" id="JBHTBQ010000006">
    <property type="protein sequence ID" value="MFC7418821.1"/>
    <property type="molecule type" value="Genomic_DNA"/>
</dbReference>
<comment type="caution">
    <text evidence="1">The sequence shown here is derived from an EMBL/GenBank/DDBJ whole genome shotgun (WGS) entry which is preliminary data.</text>
</comment>
<accession>A0ABW2QTW6</accession>
<name>A0ABW2QTW6_9NEIS</name>
<proteinExistence type="predicted"/>
<dbReference type="Proteomes" id="UP001596473">
    <property type="component" value="Unassembled WGS sequence"/>
</dbReference>
<evidence type="ECO:0000313" key="2">
    <source>
        <dbReference type="Proteomes" id="UP001596473"/>
    </source>
</evidence>
<keyword evidence="2" id="KW-1185">Reference proteome</keyword>
<organism evidence="1 2">
    <name type="scientific">Iodobacter arcticus</name>
    <dbReference type="NCBI Taxonomy" id="590593"/>
    <lineage>
        <taxon>Bacteria</taxon>
        <taxon>Pseudomonadati</taxon>
        <taxon>Pseudomonadota</taxon>
        <taxon>Betaproteobacteria</taxon>
        <taxon>Neisseriales</taxon>
        <taxon>Chitinibacteraceae</taxon>
        <taxon>Iodobacter</taxon>
    </lineage>
</organism>
<reference evidence="2" key="1">
    <citation type="journal article" date="2019" name="Int. J. Syst. Evol. Microbiol.">
        <title>The Global Catalogue of Microorganisms (GCM) 10K type strain sequencing project: providing services to taxonomists for standard genome sequencing and annotation.</title>
        <authorList>
            <consortium name="The Broad Institute Genomics Platform"/>
            <consortium name="The Broad Institute Genome Sequencing Center for Infectious Disease"/>
            <person name="Wu L."/>
            <person name="Ma J."/>
        </authorList>
    </citation>
    <scope>NUCLEOTIDE SEQUENCE [LARGE SCALE GENOMIC DNA]</scope>
    <source>
        <strain evidence="2">CCUG 62945</strain>
    </source>
</reference>